<dbReference type="Proteomes" id="UP001189429">
    <property type="component" value="Unassembled WGS sequence"/>
</dbReference>
<reference evidence="1" key="1">
    <citation type="submission" date="2023-10" db="EMBL/GenBank/DDBJ databases">
        <authorList>
            <person name="Chen Y."/>
            <person name="Shah S."/>
            <person name="Dougan E. K."/>
            <person name="Thang M."/>
            <person name="Chan C."/>
        </authorList>
    </citation>
    <scope>NUCLEOTIDE SEQUENCE [LARGE SCALE GENOMIC DNA]</scope>
</reference>
<accession>A0ABN9SUB2</accession>
<keyword evidence="2" id="KW-1185">Reference proteome</keyword>
<dbReference type="EMBL" id="CAUYUJ010013359">
    <property type="protein sequence ID" value="CAK0836082.1"/>
    <property type="molecule type" value="Genomic_DNA"/>
</dbReference>
<feature type="non-terminal residue" evidence="1">
    <location>
        <position position="1"/>
    </location>
</feature>
<gene>
    <name evidence="1" type="ORF">PCOR1329_LOCUS32697</name>
</gene>
<organism evidence="1 2">
    <name type="scientific">Prorocentrum cordatum</name>
    <dbReference type="NCBI Taxonomy" id="2364126"/>
    <lineage>
        <taxon>Eukaryota</taxon>
        <taxon>Sar</taxon>
        <taxon>Alveolata</taxon>
        <taxon>Dinophyceae</taxon>
        <taxon>Prorocentrales</taxon>
        <taxon>Prorocentraceae</taxon>
        <taxon>Prorocentrum</taxon>
    </lineage>
</organism>
<proteinExistence type="predicted"/>
<name>A0ABN9SUB2_9DINO</name>
<protein>
    <submittedName>
        <fullName evidence="1">Uncharacterized protein</fullName>
    </submittedName>
</protein>
<evidence type="ECO:0000313" key="2">
    <source>
        <dbReference type="Proteomes" id="UP001189429"/>
    </source>
</evidence>
<sequence length="127" mass="14265">EAPGSSPRRGFLAARAARLRRPQGAMPAPPERHREGVPPWLGSFVERFGLPAQEALAHYEAPRLLCARVQGIQGGLRWTSTLRFVRFRRGETYRCRCPSSFSPCWASRETIVATAGFYSKFCSERTP</sequence>
<comment type="caution">
    <text evidence="1">The sequence shown here is derived from an EMBL/GenBank/DDBJ whole genome shotgun (WGS) entry which is preliminary data.</text>
</comment>
<evidence type="ECO:0000313" key="1">
    <source>
        <dbReference type="EMBL" id="CAK0836082.1"/>
    </source>
</evidence>